<evidence type="ECO:0000313" key="2">
    <source>
        <dbReference type="Proteomes" id="UP001326110"/>
    </source>
</evidence>
<name>A0ABZ0Y6D2_9BURK</name>
<dbReference type="RefSeq" id="WP_019920867.1">
    <property type="nucleotide sequence ID" value="NZ_CP140152.1"/>
</dbReference>
<reference evidence="1 2" key="1">
    <citation type="submission" date="2023-11" db="EMBL/GenBank/DDBJ databases">
        <title>MicrobeMod: A computational toolkit for identifying prokaryotic methylation and restriction-modification with nanopore sequencing.</title>
        <authorList>
            <person name="Crits-Christoph A."/>
            <person name="Kang S.C."/>
            <person name="Lee H."/>
            <person name="Ostrov N."/>
        </authorList>
    </citation>
    <scope>NUCLEOTIDE SEQUENCE [LARGE SCALE GENOMIC DNA]</scope>
    <source>
        <strain evidence="1 2">ATCC 25935</strain>
    </source>
</reference>
<proteinExistence type="predicted"/>
<evidence type="ECO:0000313" key="1">
    <source>
        <dbReference type="EMBL" id="WQH06860.1"/>
    </source>
</evidence>
<dbReference type="Proteomes" id="UP001326110">
    <property type="component" value="Chromosome"/>
</dbReference>
<dbReference type="EMBL" id="CP140152">
    <property type="protein sequence ID" value="WQH06860.1"/>
    <property type="molecule type" value="Genomic_DNA"/>
</dbReference>
<gene>
    <name evidence="1" type="ORF">SR858_11180</name>
</gene>
<protein>
    <submittedName>
        <fullName evidence="1">Uncharacterized protein</fullName>
    </submittedName>
</protein>
<dbReference type="GeneID" id="43162697"/>
<sequence>MIYDLSREERRHRAIANEKPAPVLKAQRCACGKASPAKQLAQHGKCVACLFAARVATLQDNDLDILHHMLGATLHHPKAHWGFRNQYLANRRDLAALARLVAGGFVRAGAALLDLRYFHATCDGCKLAGLNAMAARRALEPVRDQ</sequence>
<accession>A0ABZ0Y6D2</accession>
<organism evidence="1 2">
    <name type="scientific">Duganella zoogloeoides</name>
    <dbReference type="NCBI Taxonomy" id="75659"/>
    <lineage>
        <taxon>Bacteria</taxon>
        <taxon>Pseudomonadati</taxon>
        <taxon>Pseudomonadota</taxon>
        <taxon>Betaproteobacteria</taxon>
        <taxon>Burkholderiales</taxon>
        <taxon>Oxalobacteraceae</taxon>
        <taxon>Telluria group</taxon>
        <taxon>Duganella</taxon>
    </lineage>
</organism>
<keyword evidence="2" id="KW-1185">Reference proteome</keyword>